<dbReference type="InterPro" id="IPR038584">
    <property type="entry name" value="Ribosomal_bL33_sf"/>
</dbReference>
<sequence>MARPKAKTLVVRLLSTAQTGFMYTIKRKRMIGYYKFVKYDPIARARVLFVEQRKTRGK</sequence>
<dbReference type="OrthoDB" id="275534at2759"/>
<keyword evidence="5" id="KW-0687">Ribonucleoprotein</keyword>
<comment type="similarity">
    <text evidence="2">Belongs to the bacterial ribosomal protein bL33 family.</text>
</comment>
<dbReference type="FunCoup" id="A0A165EW39">
    <property type="interactions" value="199"/>
</dbReference>
<keyword evidence="8" id="KW-1185">Reference proteome</keyword>
<keyword evidence="4" id="KW-0496">Mitochondrion</keyword>
<evidence type="ECO:0000256" key="6">
    <source>
        <dbReference type="ARBA" id="ARBA00035275"/>
    </source>
</evidence>
<dbReference type="NCBIfam" id="TIGR01023">
    <property type="entry name" value="rpmG_bact"/>
    <property type="match status" value="1"/>
</dbReference>
<dbReference type="PANTHER" id="PTHR47037">
    <property type="entry name" value="39S RIBOSOMAL PROTEIN L33, MITOCHONDRIAL"/>
    <property type="match status" value="1"/>
</dbReference>
<evidence type="ECO:0000313" key="8">
    <source>
        <dbReference type="Proteomes" id="UP000077266"/>
    </source>
</evidence>
<comment type="subcellular location">
    <subcellularLocation>
        <location evidence="1">Mitochondrion</location>
    </subcellularLocation>
</comment>
<evidence type="ECO:0000313" key="7">
    <source>
        <dbReference type="EMBL" id="KZV87822.1"/>
    </source>
</evidence>
<dbReference type="GO" id="GO:1990904">
    <property type="term" value="C:ribonucleoprotein complex"/>
    <property type="evidence" value="ECO:0007669"/>
    <property type="project" value="UniProtKB-KW"/>
</dbReference>
<reference evidence="7 8" key="1">
    <citation type="journal article" date="2016" name="Mol. Biol. Evol.">
        <title>Comparative Genomics of Early-Diverging Mushroom-Forming Fungi Provides Insights into the Origins of Lignocellulose Decay Capabilities.</title>
        <authorList>
            <person name="Nagy L.G."/>
            <person name="Riley R."/>
            <person name="Tritt A."/>
            <person name="Adam C."/>
            <person name="Daum C."/>
            <person name="Floudas D."/>
            <person name="Sun H."/>
            <person name="Yadav J.S."/>
            <person name="Pangilinan J."/>
            <person name="Larsson K.H."/>
            <person name="Matsuura K."/>
            <person name="Barry K."/>
            <person name="Labutti K."/>
            <person name="Kuo R."/>
            <person name="Ohm R.A."/>
            <person name="Bhattacharya S.S."/>
            <person name="Shirouzu T."/>
            <person name="Yoshinaga Y."/>
            <person name="Martin F.M."/>
            <person name="Grigoriev I.V."/>
            <person name="Hibbett D.S."/>
        </authorList>
    </citation>
    <scope>NUCLEOTIDE SEQUENCE [LARGE SCALE GENOMIC DNA]</scope>
    <source>
        <strain evidence="7 8">HHB12029</strain>
    </source>
</reference>
<keyword evidence="3" id="KW-0689">Ribosomal protein</keyword>
<dbReference type="Proteomes" id="UP000077266">
    <property type="component" value="Unassembled WGS sequence"/>
</dbReference>
<dbReference type="STRING" id="1314781.A0A165EW39"/>
<evidence type="ECO:0000256" key="2">
    <source>
        <dbReference type="ARBA" id="ARBA00007596"/>
    </source>
</evidence>
<dbReference type="InterPro" id="IPR001705">
    <property type="entry name" value="Ribosomal_bL33"/>
</dbReference>
<dbReference type="EMBL" id="KV426115">
    <property type="protein sequence ID" value="KZV87822.1"/>
    <property type="molecule type" value="Genomic_DNA"/>
</dbReference>
<evidence type="ECO:0000256" key="3">
    <source>
        <dbReference type="ARBA" id="ARBA00022980"/>
    </source>
</evidence>
<protein>
    <recommendedName>
        <fullName evidence="6">Large ribosomal subunit protein bL33m</fullName>
    </recommendedName>
</protein>
<dbReference type="SUPFAM" id="SSF57829">
    <property type="entry name" value="Zn-binding ribosomal proteins"/>
    <property type="match status" value="1"/>
</dbReference>
<gene>
    <name evidence="7" type="ORF">EXIGLDRAFT_773296</name>
</gene>
<accession>A0A165EW39</accession>
<dbReference type="GO" id="GO:0006412">
    <property type="term" value="P:translation"/>
    <property type="evidence" value="ECO:0007669"/>
    <property type="project" value="InterPro"/>
</dbReference>
<proteinExistence type="inferred from homology"/>
<evidence type="ECO:0000256" key="5">
    <source>
        <dbReference type="ARBA" id="ARBA00023274"/>
    </source>
</evidence>
<dbReference type="PANTHER" id="PTHR47037:SF1">
    <property type="entry name" value="LARGE RIBOSOMAL SUBUNIT PROTEIN BL33M"/>
    <property type="match status" value="1"/>
</dbReference>
<dbReference type="InterPro" id="IPR052008">
    <property type="entry name" value="Mitoribosomal_protein_bL33"/>
</dbReference>
<dbReference type="GO" id="GO:0005840">
    <property type="term" value="C:ribosome"/>
    <property type="evidence" value="ECO:0007669"/>
    <property type="project" value="UniProtKB-KW"/>
</dbReference>
<name>A0A165EW39_EXIGL</name>
<evidence type="ECO:0000256" key="4">
    <source>
        <dbReference type="ARBA" id="ARBA00023128"/>
    </source>
</evidence>
<evidence type="ECO:0000256" key="1">
    <source>
        <dbReference type="ARBA" id="ARBA00004173"/>
    </source>
</evidence>
<dbReference type="InterPro" id="IPR011332">
    <property type="entry name" value="Ribosomal_zn-bd"/>
</dbReference>
<organism evidence="7 8">
    <name type="scientific">Exidia glandulosa HHB12029</name>
    <dbReference type="NCBI Taxonomy" id="1314781"/>
    <lineage>
        <taxon>Eukaryota</taxon>
        <taxon>Fungi</taxon>
        <taxon>Dikarya</taxon>
        <taxon>Basidiomycota</taxon>
        <taxon>Agaricomycotina</taxon>
        <taxon>Agaricomycetes</taxon>
        <taxon>Auriculariales</taxon>
        <taxon>Exidiaceae</taxon>
        <taxon>Exidia</taxon>
    </lineage>
</organism>
<dbReference type="InParanoid" id="A0A165EW39"/>
<dbReference type="AlphaFoldDB" id="A0A165EW39"/>
<dbReference type="GO" id="GO:0005739">
    <property type="term" value="C:mitochondrion"/>
    <property type="evidence" value="ECO:0007669"/>
    <property type="project" value="UniProtKB-SubCell"/>
</dbReference>
<dbReference type="Gene3D" id="2.20.28.120">
    <property type="entry name" value="Ribosomal protein L33"/>
    <property type="match status" value="1"/>
</dbReference>
<dbReference type="GO" id="GO:0003735">
    <property type="term" value="F:structural constituent of ribosome"/>
    <property type="evidence" value="ECO:0007669"/>
    <property type="project" value="InterPro"/>
</dbReference>